<name>A0AAJ0GU62_9PEZI</name>
<feature type="chain" id="PRO_5042466670" description="Extracellular membrane protein CFEM domain-containing protein" evidence="1">
    <location>
        <begin position="29"/>
        <end position="189"/>
    </location>
</feature>
<evidence type="ECO:0008006" key="4">
    <source>
        <dbReference type="Google" id="ProtNLM"/>
    </source>
</evidence>
<evidence type="ECO:0000313" key="2">
    <source>
        <dbReference type="EMBL" id="KAK3306025.1"/>
    </source>
</evidence>
<evidence type="ECO:0000256" key="1">
    <source>
        <dbReference type="SAM" id="SignalP"/>
    </source>
</evidence>
<comment type="caution">
    <text evidence="2">The sequence shown here is derived from an EMBL/GenBank/DDBJ whole genome shotgun (WGS) entry which is preliminary data.</text>
</comment>
<dbReference type="Proteomes" id="UP001273166">
    <property type="component" value="Unassembled WGS sequence"/>
</dbReference>
<dbReference type="EMBL" id="JAUDZG010000004">
    <property type="protein sequence ID" value="KAK3306025.1"/>
    <property type="molecule type" value="Genomic_DNA"/>
</dbReference>
<sequence length="189" mass="19670">MLLVLTQPHLLLLLALTAGSNLAAAAQADDPVAMIKGMSQCQALCAVMASQPKTGCGVRFDCLCDGDGGKAWQGNVSDCFNANNFNFKDANAQQLSKRRCRDKPDAKDVKLTDLCKAYSPDKASDMVEAFKEKYPEVQDVSLRIAFGLKGPEAELSSDGAAAAGGGGARFGMVAAGMLAAVAGYAVAMI</sequence>
<feature type="signal peptide" evidence="1">
    <location>
        <begin position="1"/>
        <end position="28"/>
    </location>
</feature>
<dbReference type="AlphaFoldDB" id="A0AAJ0GU62"/>
<protein>
    <recommendedName>
        <fullName evidence="4">Extracellular membrane protein CFEM domain-containing protein</fullName>
    </recommendedName>
</protein>
<reference evidence="2" key="1">
    <citation type="journal article" date="2023" name="Mol. Phylogenet. Evol.">
        <title>Genome-scale phylogeny and comparative genomics of the fungal order Sordariales.</title>
        <authorList>
            <person name="Hensen N."/>
            <person name="Bonometti L."/>
            <person name="Westerberg I."/>
            <person name="Brannstrom I.O."/>
            <person name="Guillou S."/>
            <person name="Cros-Aarteil S."/>
            <person name="Calhoun S."/>
            <person name="Haridas S."/>
            <person name="Kuo A."/>
            <person name="Mondo S."/>
            <person name="Pangilinan J."/>
            <person name="Riley R."/>
            <person name="LaButti K."/>
            <person name="Andreopoulos B."/>
            <person name="Lipzen A."/>
            <person name="Chen C."/>
            <person name="Yan M."/>
            <person name="Daum C."/>
            <person name="Ng V."/>
            <person name="Clum A."/>
            <person name="Steindorff A."/>
            <person name="Ohm R.A."/>
            <person name="Martin F."/>
            <person name="Silar P."/>
            <person name="Natvig D.O."/>
            <person name="Lalanne C."/>
            <person name="Gautier V."/>
            <person name="Ament-Velasquez S.L."/>
            <person name="Kruys A."/>
            <person name="Hutchinson M.I."/>
            <person name="Powell A.J."/>
            <person name="Barry K."/>
            <person name="Miller A.N."/>
            <person name="Grigoriev I.V."/>
            <person name="Debuchy R."/>
            <person name="Gladieux P."/>
            <person name="Hiltunen Thoren M."/>
            <person name="Johannesson H."/>
        </authorList>
    </citation>
    <scope>NUCLEOTIDE SEQUENCE</scope>
    <source>
        <strain evidence="2">CBS 333.67</strain>
    </source>
</reference>
<dbReference type="GeneID" id="87888244"/>
<accession>A0AAJ0GU62</accession>
<gene>
    <name evidence="2" type="ORF">B0T15DRAFT_534100</name>
</gene>
<keyword evidence="1" id="KW-0732">Signal</keyword>
<evidence type="ECO:0000313" key="3">
    <source>
        <dbReference type="Proteomes" id="UP001273166"/>
    </source>
</evidence>
<dbReference type="RefSeq" id="XP_062721805.1">
    <property type="nucleotide sequence ID" value="XM_062869415.1"/>
</dbReference>
<reference evidence="2" key="2">
    <citation type="submission" date="2023-06" db="EMBL/GenBank/DDBJ databases">
        <authorList>
            <consortium name="Lawrence Berkeley National Laboratory"/>
            <person name="Mondo S.J."/>
            <person name="Hensen N."/>
            <person name="Bonometti L."/>
            <person name="Westerberg I."/>
            <person name="Brannstrom I.O."/>
            <person name="Guillou S."/>
            <person name="Cros-Aarteil S."/>
            <person name="Calhoun S."/>
            <person name="Haridas S."/>
            <person name="Kuo A."/>
            <person name="Pangilinan J."/>
            <person name="Riley R."/>
            <person name="Labutti K."/>
            <person name="Andreopoulos B."/>
            <person name="Lipzen A."/>
            <person name="Chen C."/>
            <person name="Yanf M."/>
            <person name="Daum C."/>
            <person name="Ng V."/>
            <person name="Clum A."/>
            <person name="Steindorff A."/>
            <person name="Ohm R."/>
            <person name="Martin F."/>
            <person name="Silar P."/>
            <person name="Natvig D."/>
            <person name="Lalanne C."/>
            <person name="Gautier V."/>
            <person name="Ament-Velasquez S.L."/>
            <person name="Kruys A."/>
            <person name="Hutchinson M.I."/>
            <person name="Powell A.J."/>
            <person name="Barry K."/>
            <person name="Miller A.N."/>
            <person name="Grigoriev I.V."/>
            <person name="Debuchy R."/>
            <person name="Gladieux P."/>
            <person name="Thoren M.H."/>
            <person name="Johannesson H."/>
        </authorList>
    </citation>
    <scope>NUCLEOTIDE SEQUENCE</scope>
    <source>
        <strain evidence="2">CBS 333.67</strain>
    </source>
</reference>
<proteinExistence type="predicted"/>
<keyword evidence="3" id="KW-1185">Reference proteome</keyword>
<organism evidence="2 3">
    <name type="scientific">Chaetomium strumarium</name>
    <dbReference type="NCBI Taxonomy" id="1170767"/>
    <lineage>
        <taxon>Eukaryota</taxon>
        <taxon>Fungi</taxon>
        <taxon>Dikarya</taxon>
        <taxon>Ascomycota</taxon>
        <taxon>Pezizomycotina</taxon>
        <taxon>Sordariomycetes</taxon>
        <taxon>Sordariomycetidae</taxon>
        <taxon>Sordariales</taxon>
        <taxon>Chaetomiaceae</taxon>
        <taxon>Chaetomium</taxon>
    </lineage>
</organism>